<accession>A0A7M5X3A5</accession>
<organism evidence="10 11">
    <name type="scientific">Clytia hemisphaerica</name>
    <dbReference type="NCBI Taxonomy" id="252671"/>
    <lineage>
        <taxon>Eukaryota</taxon>
        <taxon>Metazoa</taxon>
        <taxon>Cnidaria</taxon>
        <taxon>Hydrozoa</taxon>
        <taxon>Hydroidolina</taxon>
        <taxon>Leptothecata</taxon>
        <taxon>Obeliida</taxon>
        <taxon>Clytiidae</taxon>
        <taxon>Clytia</taxon>
    </lineage>
</organism>
<dbReference type="OrthoDB" id="5795902at2759"/>
<dbReference type="EC" id="3.2.1.-" evidence="7"/>
<comment type="catalytic activity">
    <reaction evidence="1">
        <text>Hydrolysis of terminal, non-reducing alpha-D-galactose residues in alpha-D-galactosides, including galactose oligosaccharides, galactomannans and galactolipids.</text>
        <dbReference type="EC" id="3.2.1.22"/>
    </reaction>
</comment>
<evidence type="ECO:0000256" key="8">
    <source>
        <dbReference type="SAM" id="SignalP"/>
    </source>
</evidence>
<feature type="domain" description="Alpha galactosidase C-terminal" evidence="9">
    <location>
        <begin position="327"/>
        <end position="400"/>
    </location>
</feature>
<comment type="similarity">
    <text evidence="2 7">Belongs to the glycosyl hydrolase 27 family.</text>
</comment>
<dbReference type="Proteomes" id="UP000594262">
    <property type="component" value="Unplaced"/>
</dbReference>
<dbReference type="PANTHER" id="PTHR11452:SF83">
    <property type="entry name" value="ALPHA-GALACTOSIDASE"/>
    <property type="match status" value="1"/>
</dbReference>
<protein>
    <recommendedName>
        <fullName evidence="3 7">Alpha-galactosidase</fullName>
        <ecNumber evidence="7">3.2.1.-</ecNumber>
    </recommendedName>
</protein>
<keyword evidence="11" id="KW-1185">Reference proteome</keyword>
<dbReference type="GO" id="GO:0009311">
    <property type="term" value="P:oligosaccharide metabolic process"/>
    <property type="evidence" value="ECO:0007669"/>
    <property type="project" value="TreeGrafter"/>
</dbReference>
<dbReference type="CDD" id="cd14792">
    <property type="entry name" value="GH27"/>
    <property type="match status" value="1"/>
</dbReference>
<dbReference type="AlphaFoldDB" id="A0A7M5X3A5"/>
<dbReference type="GO" id="GO:0004557">
    <property type="term" value="F:alpha-galactosidase activity"/>
    <property type="evidence" value="ECO:0007669"/>
    <property type="project" value="UniProtKB-EC"/>
</dbReference>
<dbReference type="InterPro" id="IPR041233">
    <property type="entry name" value="Melibiase_C"/>
</dbReference>
<sequence length="412" mass="46649">MKLQSLLLVLCIVVCGSDGLNVKTKNDFTATPPMGWLQWERYRCILDCETYPEDCIRDSLFMRQGKRLHDDGYAAAGYVHVNIDDCWSEMERDANGTLIADKKRFPNGLKSLADYMHNLGLKLGIYTDMGTKTCAGYPAAIFHMQKDTQTFADWGIDMIKLDGCNSCTDLFKAGHEAFKFYINQTGREIYYSCEWPTYLPEDKPKPYADIAKVCDMWRNYQDVQDSWSSVMNIINYNGDHQDEMIPYIKPGAFNDPDMLLIGDYSLSEDQSKTQFAIWSILAAPLMISANLETMKDWQKAILLNEEIIAVDQDSLGKMGRRVYKNSNQQTWVKPLADGGMAVAIMSTREDIPVFMSVDFKLLNITGSWNARDLYALKDLGSYEGSFKAMVNPSGVVMVKLTKASRVISADFV</sequence>
<proteinExistence type="inferred from homology"/>
<evidence type="ECO:0000256" key="2">
    <source>
        <dbReference type="ARBA" id="ARBA00009743"/>
    </source>
</evidence>
<dbReference type="SUPFAM" id="SSF51445">
    <property type="entry name" value="(Trans)glycosidases"/>
    <property type="match status" value="1"/>
</dbReference>
<comment type="subunit">
    <text evidence="7">Homodimer.</text>
</comment>
<evidence type="ECO:0000256" key="1">
    <source>
        <dbReference type="ARBA" id="ARBA00001255"/>
    </source>
</evidence>
<dbReference type="PANTHER" id="PTHR11452">
    <property type="entry name" value="ALPHA-GALACTOSIDASE/ALPHA-N-ACETYLGALACTOSAMINIDASE"/>
    <property type="match status" value="1"/>
</dbReference>
<keyword evidence="4 8" id="KW-0732">Signal</keyword>
<evidence type="ECO:0000256" key="3">
    <source>
        <dbReference type="ARBA" id="ARBA00012755"/>
    </source>
</evidence>
<dbReference type="Pfam" id="PF17801">
    <property type="entry name" value="Melibiase_C"/>
    <property type="match status" value="1"/>
</dbReference>
<evidence type="ECO:0000256" key="4">
    <source>
        <dbReference type="ARBA" id="ARBA00022729"/>
    </source>
</evidence>
<dbReference type="InterPro" id="IPR013785">
    <property type="entry name" value="Aldolase_TIM"/>
</dbReference>
<feature type="signal peptide" evidence="8">
    <location>
        <begin position="1"/>
        <end position="19"/>
    </location>
</feature>
<dbReference type="Gene3D" id="3.20.20.70">
    <property type="entry name" value="Aldolase class I"/>
    <property type="match status" value="1"/>
</dbReference>
<keyword evidence="7" id="KW-1015">Disulfide bond</keyword>
<dbReference type="Gene3D" id="2.60.40.1180">
    <property type="entry name" value="Golgi alpha-mannosidase II"/>
    <property type="match status" value="1"/>
</dbReference>
<dbReference type="FunFam" id="3.20.20.70:FF:000197">
    <property type="entry name" value="Alpha-galactosidase"/>
    <property type="match status" value="1"/>
</dbReference>
<feature type="chain" id="PRO_5029768719" description="Alpha-galactosidase" evidence="8">
    <location>
        <begin position="20"/>
        <end position="412"/>
    </location>
</feature>
<dbReference type="InterPro" id="IPR002241">
    <property type="entry name" value="Glyco_hydro_27"/>
</dbReference>
<dbReference type="EnsemblMetazoa" id="CLYHEMT017294.2">
    <property type="protein sequence ID" value="CLYHEMP017294.2"/>
    <property type="gene ID" value="CLYHEMG017294"/>
</dbReference>
<dbReference type="InterPro" id="IPR013780">
    <property type="entry name" value="Glyco_hydro_b"/>
</dbReference>
<dbReference type="SUPFAM" id="SSF51011">
    <property type="entry name" value="Glycosyl hydrolase domain"/>
    <property type="match status" value="1"/>
</dbReference>
<dbReference type="Pfam" id="PF16499">
    <property type="entry name" value="Melibiase_2"/>
    <property type="match status" value="1"/>
</dbReference>
<evidence type="ECO:0000313" key="11">
    <source>
        <dbReference type="Proteomes" id="UP000594262"/>
    </source>
</evidence>
<keyword evidence="6 7" id="KW-0326">Glycosidase</keyword>
<reference evidence="10" key="1">
    <citation type="submission" date="2021-01" db="UniProtKB">
        <authorList>
            <consortium name="EnsemblMetazoa"/>
        </authorList>
    </citation>
    <scope>IDENTIFICATION</scope>
</reference>
<dbReference type="GO" id="GO:0016139">
    <property type="term" value="P:glycoside catabolic process"/>
    <property type="evidence" value="ECO:0007669"/>
    <property type="project" value="TreeGrafter"/>
</dbReference>
<dbReference type="PRINTS" id="PR00740">
    <property type="entry name" value="GLHYDRLASE27"/>
</dbReference>
<evidence type="ECO:0000256" key="6">
    <source>
        <dbReference type="ARBA" id="ARBA00023295"/>
    </source>
</evidence>
<evidence type="ECO:0000313" key="10">
    <source>
        <dbReference type="EnsemblMetazoa" id="CLYHEMP017294.2"/>
    </source>
</evidence>
<evidence type="ECO:0000256" key="7">
    <source>
        <dbReference type="RuleBase" id="RU361168"/>
    </source>
</evidence>
<name>A0A7M5X3A5_9CNID</name>
<dbReference type="GO" id="GO:0005737">
    <property type="term" value="C:cytoplasm"/>
    <property type="evidence" value="ECO:0007669"/>
    <property type="project" value="TreeGrafter"/>
</dbReference>
<evidence type="ECO:0000259" key="9">
    <source>
        <dbReference type="Pfam" id="PF17801"/>
    </source>
</evidence>
<dbReference type="InterPro" id="IPR017853">
    <property type="entry name" value="GH"/>
</dbReference>
<dbReference type="PROSITE" id="PS00512">
    <property type="entry name" value="ALPHA_GALACTOSIDASE"/>
    <property type="match status" value="1"/>
</dbReference>
<keyword evidence="5 7" id="KW-0378">Hydrolase</keyword>
<dbReference type="InterPro" id="IPR000111">
    <property type="entry name" value="Glyco_hydro_27/36_CS"/>
</dbReference>
<evidence type="ECO:0000256" key="5">
    <source>
        <dbReference type="ARBA" id="ARBA00022801"/>
    </source>
</evidence>